<evidence type="ECO:0000256" key="10">
    <source>
        <dbReference type="ARBA" id="ARBA00023306"/>
    </source>
</evidence>
<dbReference type="GO" id="GO:0007154">
    <property type="term" value="P:cell communication"/>
    <property type="evidence" value="ECO:0007669"/>
    <property type="project" value="UniProtKB-ARBA"/>
</dbReference>
<evidence type="ECO:0000256" key="6">
    <source>
        <dbReference type="ARBA" id="ARBA00022737"/>
    </source>
</evidence>
<evidence type="ECO:0000256" key="1">
    <source>
        <dbReference type="ARBA" id="ARBA00022448"/>
    </source>
</evidence>
<dbReference type="SMART" id="SM00320">
    <property type="entry name" value="WD40"/>
    <property type="match status" value="7"/>
</dbReference>
<dbReference type="PROSITE" id="PS50294">
    <property type="entry name" value="WD_REPEATS_REGION"/>
    <property type="match status" value="5"/>
</dbReference>
<dbReference type="PANTHER" id="PTHR19879:SF9">
    <property type="entry name" value="TRANSCRIPTION INITIATION FACTOR TFIID SUBUNIT 5"/>
    <property type="match status" value="1"/>
</dbReference>
<accession>A0A194UNK1</accession>
<evidence type="ECO:0000256" key="2">
    <source>
        <dbReference type="ARBA" id="ARBA00022490"/>
    </source>
</evidence>
<feature type="repeat" description="WD" evidence="12">
    <location>
        <begin position="364"/>
        <end position="398"/>
    </location>
</feature>
<sequence>MSQILTSRQADELQQGLTGPGRHKSILAYLSANNLSNTASVLREELDIDEDVLDAGTVKKYEGLLEKKWTSVVRLQKKIMDLESRTAALQSEVDNATPTSISIRNVDPASWLPKAPARHTLQSHREPITCVAFHPIFSSLASGSEDTTIKIWDWELGELERTVKGHTRPVLDVDFGGPRGGTLLASCSSDLTIKLWDPSDEYKNIRTLPGHDHSVSAVRFIPSGAAGAPASGNLLASASRDKTIRIWDITTGYCVKTIQGHVDWVRDVCPSVDGRYLLSAGDDRTARLWDISLSNPEVKMAFIGHEHVVECAALAPATAYPHLASLSGLKKAPPASSTAEFMATGSRDKTIRLWDARGTCIKTLIGHDNWVKALVFHPGGKYLLSASDDKTVRCWDLSQDGKCVKTLNDVHGHFVTALRWAPGVVKSVATVNGDGDKNGTNGLLTAKKSVGDDIQIRCVIATGSVDLNVRIFAN</sequence>
<dbReference type="PANTHER" id="PTHR19879">
    <property type="entry name" value="TRANSCRIPTION INITIATION FACTOR TFIID"/>
    <property type="match status" value="1"/>
</dbReference>
<dbReference type="InterPro" id="IPR036322">
    <property type="entry name" value="WD40_repeat_dom_sf"/>
</dbReference>
<dbReference type="Gene3D" id="2.130.10.10">
    <property type="entry name" value="YVTN repeat-like/Quinoprotein amine dehydrogenase"/>
    <property type="match status" value="1"/>
</dbReference>
<feature type="repeat" description="WD" evidence="12">
    <location>
        <begin position="163"/>
        <end position="197"/>
    </location>
</feature>
<keyword evidence="10 11" id="KW-0131">Cell cycle</keyword>
<dbReference type="InterPro" id="IPR006594">
    <property type="entry name" value="LisH"/>
</dbReference>
<evidence type="ECO:0000256" key="3">
    <source>
        <dbReference type="ARBA" id="ARBA00022574"/>
    </source>
</evidence>
<keyword evidence="1 11" id="KW-0813">Transport</keyword>
<keyword evidence="8 11" id="KW-0175">Coiled coil</keyword>
<dbReference type="SUPFAM" id="SSF50978">
    <property type="entry name" value="WD40 repeat-like"/>
    <property type="match status" value="1"/>
</dbReference>
<dbReference type="AlphaFoldDB" id="A0A194UNK1"/>
<dbReference type="InterPro" id="IPR017252">
    <property type="entry name" value="Dynein_regulator_LIS1"/>
</dbReference>
<reference evidence="15" key="1">
    <citation type="submission" date="2014-12" db="EMBL/GenBank/DDBJ databases">
        <title>Genome Sequence of Valsa Canker Pathogens Uncovers a Specific Adaption of Colonization on Woody Bark.</title>
        <authorList>
            <person name="Yin Z."/>
            <person name="Liu H."/>
            <person name="Gao X."/>
            <person name="Li Z."/>
            <person name="Song N."/>
            <person name="Ke X."/>
            <person name="Dai Q."/>
            <person name="Wu Y."/>
            <person name="Sun Y."/>
            <person name="Xu J.-R."/>
            <person name="Kang Z.K."/>
            <person name="Wang L."/>
            <person name="Huang L."/>
        </authorList>
    </citation>
    <scope>NUCLEOTIDE SEQUENCE [LARGE SCALE GENOMIC DNA]</scope>
    <source>
        <strain evidence="15">SXYL134</strain>
    </source>
</reference>
<feature type="repeat" description="WD" evidence="12">
    <location>
        <begin position="121"/>
        <end position="162"/>
    </location>
</feature>
<evidence type="ECO:0000256" key="11">
    <source>
        <dbReference type="HAMAP-Rule" id="MF_03141"/>
    </source>
</evidence>
<dbReference type="InterPro" id="IPR056795">
    <property type="entry name" value="PAC1-like_LisH-like_dom"/>
</dbReference>
<evidence type="ECO:0000313" key="15">
    <source>
        <dbReference type="Proteomes" id="UP000078576"/>
    </source>
</evidence>
<dbReference type="HAMAP" id="MF_03141">
    <property type="entry name" value="lis1"/>
    <property type="match status" value="1"/>
</dbReference>
<dbReference type="InterPro" id="IPR020472">
    <property type="entry name" value="WD40_PAC1"/>
</dbReference>
<organism evidence="14 15">
    <name type="scientific">Cytospora mali</name>
    <name type="common">Apple Valsa canker fungus</name>
    <name type="synonym">Valsa mali</name>
    <dbReference type="NCBI Taxonomy" id="578113"/>
    <lineage>
        <taxon>Eukaryota</taxon>
        <taxon>Fungi</taxon>
        <taxon>Dikarya</taxon>
        <taxon>Ascomycota</taxon>
        <taxon>Pezizomycotina</taxon>
        <taxon>Sordariomycetes</taxon>
        <taxon>Sordariomycetidae</taxon>
        <taxon>Diaporthales</taxon>
        <taxon>Cytosporaceae</taxon>
        <taxon>Cytospora</taxon>
    </lineage>
</organism>
<dbReference type="OrthoDB" id="10264588at2759"/>
<evidence type="ECO:0000256" key="5">
    <source>
        <dbReference type="ARBA" id="ARBA00022701"/>
    </source>
</evidence>
<dbReference type="InterPro" id="IPR001680">
    <property type="entry name" value="WD40_rpt"/>
</dbReference>
<dbReference type="SUPFAM" id="SSF109925">
    <property type="entry name" value="Lissencephaly-1 protein (Lis-1, PAF-AH alpha) N-terminal domain"/>
    <property type="match status" value="1"/>
</dbReference>
<evidence type="ECO:0000256" key="4">
    <source>
        <dbReference type="ARBA" id="ARBA00022618"/>
    </source>
</evidence>
<dbReference type="GO" id="GO:0070840">
    <property type="term" value="F:dynein complex binding"/>
    <property type="evidence" value="ECO:0007669"/>
    <property type="project" value="UniProtKB-UniRule"/>
</dbReference>
<dbReference type="Pfam" id="PF00400">
    <property type="entry name" value="WD40"/>
    <property type="match status" value="6"/>
</dbReference>
<name>A0A194UNK1_CYTMA</name>
<dbReference type="InterPro" id="IPR019775">
    <property type="entry name" value="WD40_repeat_CS"/>
</dbReference>
<dbReference type="CDD" id="cd00200">
    <property type="entry name" value="WD40"/>
    <property type="match status" value="1"/>
</dbReference>
<comment type="function">
    <text evidence="11">Positively regulates the activity of the minus-end directed microtubule motor protein dynein. May enhance dynein-mediated microtubule sliding by targeting dynein to the microtubule plus end. Required for nuclear migration during vegetative growth as well as development. Required for retrograde early endosome (EE) transport from the hyphal tip. Required for localization of dynein to the mitotic spindle poles. Recruits additional proteins to the dynein complex at SPBs.</text>
</comment>
<protein>
    <recommendedName>
        <fullName evidence="11">Nuclear distribution protein PAC1</fullName>
    </recommendedName>
    <alternativeName>
        <fullName evidence="11">Lissencephaly-1 homolog</fullName>
        <shortName evidence="11">LIS-1</shortName>
    </alternativeName>
    <alternativeName>
        <fullName evidence="11">nudF homolog</fullName>
    </alternativeName>
</protein>
<dbReference type="Proteomes" id="UP000078576">
    <property type="component" value="Unassembled WGS sequence"/>
</dbReference>
<dbReference type="GO" id="GO:0051301">
    <property type="term" value="P:cell division"/>
    <property type="evidence" value="ECO:0007669"/>
    <property type="project" value="UniProtKB-KW"/>
</dbReference>
<evidence type="ECO:0000313" key="14">
    <source>
        <dbReference type="EMBL" id="KUI53242.1"/>
    </source>
</evidence>
<comment type="subcellular location">
    <subcellularLocation>
        <location evidence="11">Cytoplasm</location>
        <location evidence="11">Cytoskeleton</location>
    </subcellularLocation>
    <subcellularLocation>
        <location evidence="11">Cytoplasm</location>
        <location evidence="11">Cytoskeleton</location>
        <location evidence="11">Spindle pole</location>
    </subcellularLocation>
    <text evidence="11">Localizes to the plus ends of microtubules at the hyphal tip and the mitotic spindle poles.</text>
</comment>
<dbReference type="GO" id="GO:0051012">
    <property type="term" value="P:microtubule sliding"/>
    <property type="evidence" value="ECO:0007669"/>
    <property type="project" value="UniProtKB-UniRule"/>
</dbReference>
<dbReference type="GO" id="GO:0000132">
    <property type="term" value="P:establishment of mitotic spindle orientation"/>
    <property type="evidence" value="ECO:0007669"/>
    <property type="project" value="UniProtKB-UniRule"/>
</dbReference>
<dbReference type="GO" id="GO:0005874">
    <property type="term" value="C:microtubule"/>
    <property type="evidence" value="ECO:0007669"/>
    <property type="project" value="UniProtKB-KW"/>
</dbReference>
<keyword evidence="2 11" id="KW-0963">Cytoplasm</keyword>
<dbReference type="PROSITE" id="PS00678">
    <property type="entry name" value="WD_REPEATS_1"/>
    <property type="match status" value="2"/>
</dbReference>
<comment type="similarity">
    <text evidence="11">Belongs to the WD repeat LIS1/nudF family.</text>
</comment>
<dbReference type="GO" id="GO:0023052">
    <property type="term" value="P:signaling"/>
    <property type="evidence" value="ECO:0007669"/>
    <property type="project" value="UniProtKB-ARBA"/>
</dbReference>
<dbReference type="PRINTS" id="PR00320">
    <property type="entry name" value="GPROTEINBRPT"/>
</dbReference>
<evidence type="ECO:0000256" key="12">
    <source>
        <dbReference type="PROSITE-ProRule" id="PRU00221"/>
    </source>
</evidence>
<dbReference type="GO" id="GO:0000922">
    <property type="term" value="C:spindle pole"/>
    <property type="evidence" value="ECO:0007669"/>
    <property type="project" value="UniProtKB-SubCell"/>
</dbReference>
<evidence type="ECO:0000259" key="13">
    <source>
        <dbReference type="Pfam" id="PF24951"/>
    </source>
</evidence>
<dbReference type="PROSITE" id="PS50082">
    <property type="entry name" value="WD_REPEATS_2"/>
    <property type="match status" value="6"/>
</dbReference>
<feature type="domain" description="PAC1-like LisH-like dimerisation" evidence="13">
    <location>
        <begin position="7"/>
        <end position="51"/>
    </location>
</feature>
<keyword evidence="7 11" id="KW-0498">Mitosis</keyword>
<dbReference type="InterPro" id="IPR015943">
    <property type="entry name" value="WD40/YVTN_repeat-like_dom_sf"/>
</dbReference>
<keyword evidence="15" id="KW-1185">Reference proteome</keyword>
<feature type="repeat" description="WD" evidence="12">
    <location>
        <begin position="336"/>
        <end position="355"/>
    </location>
</feature>
<feature type="repeat" description="WD" evidence="12">
    <location>
        <begin position="208"/>
        <end position="257"/>
    </location>
</feature>
<dbReference type="Gene3D" id="1.20.960.30">
    <property type="match status" value="1"/>
</dbReference>
<keyword evidence="5 11" id="KW-0493">Microtubule</keyword>
<dbReference type="GO" id="GO:0005737">
    <property type="term" value="C:cytoplasm"/>
    <property type="evidence" value="ECO:0007669"/>
    <property type="project" value="UniProtKB-UniRule"/>
</dbReference>
<dbReference type="InterPro" id="IPR037190">
    <property type="entry name" value="LIS1_N"/>
</dbReference>
<evidence type="ECO:0000256" key="9">
    <source>
        <dbReference type="ARBA" id="ARBA00023212"/>
    </source>
</evidence>
<dbReference type="FunFam" id="2.130.10.10:FF:000342">
    <property type="entry name" value="Nuclear distribution protein PAC1"/>
    <property type="match status" value="1"/>
</dbReference>
<keyword evidence="4 11" id="KW-0132">Cell division</keyword>
<dbReference type="PROSITE" id="PS50896">
    <property type="entry name" value="LISH"/>
    <property type="match status" value="1"/>
</dbReference>
<dbReference type="GO" id="GO:0005875">
    <property type="term" value="C:microtubule associated complex"/>
    <property type="evidence" value="ECO:0007669"/>
    <property type="project" value="UniProtKB-UniRule"/>
</dbReference>
<keyword evidence="9 11" id="KW-0206">Cytoskeleton</keyword>
<dbReference type="Pfam" id="PF24951">
    <property type="entry name" value="LisH_PAC1"/>
    <property type="match status" value="1"/>
</dbReference>
<dbReference type="PIRSF" id="PIRSF037647">
    <property type="entry name" value="Dynein_regulator_Lis1"/>
    <property type="match status" value="1"/>
</dbReference>
<gene>
    <name evidence="11" type="primary">PAC1</name>
    <name evidence="11" type="synonym">LIS1</name>
    <name evidence="14" type="ORF">VP1G_00635</name>
</gene>
<dbReference type="FunFam" id="1.20.960.30:FF:000002">
    <property type="entry name" value="Platelet-activating factor acetylhydrolase ib"/>
    <property type="match status" value="1"/>
</dbReference>
<proteinExistence type="inferred from homology"/>
<keyword evidence="6" id="KW-0677">Repeat</keyword>
<feature type="repeat" description="WD" evidence="12">
    <location>
        <begin position="258"/>
        <end position="292"/>
    </location>
</feature>
<dbReference type="EMBL" id="KN714668">
    <property type="protein sequence ID" value="KUI53242.1"/>
    <property type="molecule type" value="Genomic_DNA"/>
</dbReference>
<comment type="subunit">
    <text evidence="11">Self-associates. Interacts with NDL1 and dynein.</text>
</comment>
<evidence type="ECO:0000256" key="8">
    <source>
        <dbReference type="ARBA" id="ARBA00023054"/>
    </source>
</evidence>
<dbReference type="STRING" id="694573.A0A194UNK1"/>
<comment type="domain">
    <text evidence="11">Dimerization mediated by the LisH domain may be required to activate dynein.</text>
</comment>
<keyword evidence="3 12" id="KW-0853">WD repeat</keyword>
<evidence type="ECO:0000256" key="7">
    <source>
        <dbReference type="ARBA" id="ARBA00022776"/>
    </source>
</evidence>